<accession>A0AB94IDE2</accession>
<sequence length="89" mass="10274">MKCHRVNELMELILPAWQKQSDLNLLQFLQQLGQEAGFTGELVDLSDEILIYHLKMRDSAKTEVIPGLKKDYEEDFKTALLKARGIIKD</sequence>
<dbReference type="EMBL" id="AWGA01000037">
    <property type="protein sequence ID" value="TEA27484.1"/>
    <property type="molecule type" value="Genomic_DNA"/>
</dbReference>
<evidence type="ECO:0000313" key="1">
    <source>
        <dbReference type="EMBL" id="TEA27484.1"/>
    </source>
</evidence>
<organism evidence="1 2">
    <name type="scientific">Candidatus Schmidhempelia bombi str. Bimp</name>
    <dbReference type="NCBI Taxonomy" id="1387197"/>
    <lineage>
        <taxon>Bacteria</taxon>
        <taxon>Pseudomonadati</taxon>
        <taxon>Pseudomonadota</taxon>
        <taxon>Gammaproteobacteria</taxon>
        <taxon>Orbales</taxon>
        <taxon>Orbaceae</taxon>
        <taxon>Candidatus Schmidhempelia</taxon>
    </lineage>
</organism>
<name>A0AB94IDE2_9GAMM</name>
<evidence type="ECO:0000313" key="2">
    <source>
        <dbReference type="Proteomes" id="UP000506160"/>
    </source>
</evidence>
<dbReference type="InterPro" id="IPR038134">
    <property type="entry name" value="YihD_sf"/>
</dbReference>
<dbReference type="Gene3D" id="1.10.1580.20">
    <property type="entry name" value="Protein of unknown function DUF1040"/>
    <property type="match status" value="1"/>
</dbReference>
<reference evidence="1 2" key="1">
    <citation type="journal article" date="2014" name="Appl. Environ. Microbiol.">
        <title>Genomic features of a bumble bee symbiont reflect its host environment.</title>
        <authorList>
            <person name="Martinson V.G."/>
            <person name="Magoc T."/>
            <person name="Koch H."/>
            <person name="Salzberg S.L."/>
            <person name="Moran N.A."/>
        </authorList>
    </citation>
    <scope>NUCLEOTIDE SEQUENCE [LARGE SCALE GENOMIC DNA]</scope>
    <source>
        <strain evidence="1 2">Bimp</strain>
    </source>
</reference>
<gene>
    <name evidence="1" type="ORF">O970_03650</name>
</gene>
<dbReference type="AlphaFoldDB" id="A0AB94IDE2"/>
<keyword evidence="2" id="KW-1185">Reference proteome</keyword>
<proteinExistence type="predicted"/>
<dbReference type="RefSeq" id="WP_024495807.1">
    <property type="nucleotide sequence ID" value="NZ_AWGA01000037.1"/>
</dbReference>
<dbReference type="Proteomes" id="UP000506160">
    <property type="component" value="Unassembled WGS sequence"/>
</dbReference>
<protein>
    <submittedName>
        <fullName evidence="1">DUF1040 family protein</fullName>
    </submittedName>
</protein>
<comment type="caution">
    <text evidence="1">The sequence shown here is derived from an EMBL/GenBank/DDBJ whole genome shotgun (WGS) entry which is preliminary data.</text>
</comment>
<dbReference type="InterPro" id="IPR009383">
    <property type="entry name" value="DUF1040"/>
</dbReference>
<dbReference type="Pfam" id="PF06288">
    <property type="entry name" value="DUF1040"/>
    <property type="match status" value="1"/>
</dbReference>